<feature type="compositionally biased region" description="Polar residues" evidence="21">
    <location>
        <begin position="622"/>
        <end position="633"/>
    </location>
</feature>
<evidence type="ECO:0000313" key="24">
    <source>
        <dbReference type="Proteomes" id="UP000827092"/>
    </source>
</evidence>
<comment type="subcellular location">
    <subcellularLocation>
        <location evidence="2">Endoplasmic reticulum membrane</location>
        <topology evidence="2">Single-pass type II membrane protein</topology>
    </subcellularLocation>
</comment>
<comment type="catalytic activity">
    <reaction evidence="16">
        <text>N(4)-(alpha-D-Man-(1-&gt;2)-alpha-D-Man-(1-&gt;2)-alpha-D-Man-(1-&gt;3)-[alpha-D-Man-(1-&gt;2)-alpha-D-Man-(1-&gt;3)-[alpha-D-Man-(1-&gt;2)-alpha-D-Man-(1-&gt;6)]-alpha-D-Man-(1-&gt;6)]-beta-D-Man-(1-&gt;4)-beta-D-GlcNAc-(1-&gt;4)-beta-D-GlcNAc)-L-asparaginyl-[protein] (N-glucan mannose isomer 9A1,2,3B1,2,3) + 4 H2O = N(4)-(alpha-D-Man-(1-&gt;3)-[alpha-D-Man-(1-&gt;3)-[alpha-D-Man-(1-&gt;6)]-alpha-D-Man-(1-&gt;6)]-beta-D-Man-(1-&gt;4)-beta-D-GlcNAc-(1-&gt;4)-beta-D-GlcNAc)-L-asparaginyl-[protein] (N-glucan mannose isomer 5A1,2) + 4 beta-D-mannose</text>
        <dbReference type="Rhea" id="RHEA:56008"/>
        <dbReference type="Rhea" id="RHEA-COMP:14356"/>
        <dbReference type="Rhea" id="RHEA-COMP:14367"/>
        <dbReference type="ChEBI" id="CHEBI:15377"/>
        <dbReference type="ChEBI" id="CHEBI:28563"/>
        <dbReference type="ChEBI" id="CHEBI:59087"/>
        <dbReference type="ChEBI" id="CHEBI:139493"/>
        <dbReference type="EC" id="3.2.1.113"/>
    </reaction>
</comment>
<evidence type="ECO:0000313" key="23">
    <source>
        <dbReference type="EMBL" id="KAG8185415.1"/>
    </source>
</evidence>
<comment type="cofactor">
    <cofactor evidence="1">
        <name>Ca(2+)</name>
        <dbReference type="ChEBI" id="CHEBI:29108"/>
    </cofactor>
</comment>
<gene>
    <name evidence="23" type="ORF">JTE90_018635</name>
</gene>
<evidence type="ECO:0000256" key="16">
    <source>
        <dbReference type="ARBA" id="ARBA00048605"/>
    </source>
</evidence>
<sequence length="656" mass="74965">MTNNYNKLYNNERDVEQGFLQEDRKNDSFYLIDTGYSRPPSRSIKRLWNQLSRLQRFMIIMLIIFLILCVIVLLPWTDSSFIYDGRTEIQKNAQIDNILIDYSVKDKLQLVSTTSKAQEKDLVKLKMEKVDFENGLVEQGFVEKIDKPVLEQTSSAQDKQNAIVAAFQHAWKGYKSYAWGHDHVKPIAKTFQNWFGLGLTIVDSLDTMYIMGLKEEFHEAKKWVKEKLNFNLNRDVNFFETTIRVLGGLLSAFHLSKDSIFLDKAVDLANRLMPGFKSSSGMPYSDVNLQTGHAHPPAWGQDSTVSEISTVQLEFRDVSRLTGDPKYETAAFKVSEHLHQLPKKEGLVPMFINAETGQFRSTSTITIGARADSYYEYLLKQWVQTGRTIDWLKEDYMQAVDGILKHLVKESSPGKLTFVGELLSGRSFSPKMDHLVCYLPGTLALGYHYGMPSSHLKLAFDLMDTCYNMYAQTATKLSPEIVYFNLQPHGSSDIIIKSNDAHNLLRPETVESLWYLYHFTRNDTYRDWGWQIFQAFEKYAKVEDGGYTSIGDVRNPISSLGSSRILLKNRMKWLIVAACVLAVASALPNHETGQQSSPAQENTNPQEASSRAARFDERKFSSNKQNALTSNDLDTNKQKVGIKDRPHPPRFPEREK</sequence>
<dbReference type="FunFam" id="1.50.10.10:FF:000010">
    <property type="entry name" value="alpha-1,2-Mannosidase"/>
    <property type="match status" value="1"/>
</dbReference>
<dbReference type="InterPro" id="IPR036026">
    <property type="entry name" value="Seven-hairpin_glycosidases"/>
</dbReference>
<evidence type="ECO:0000256" key="1">
    <source>
        <dbReference type="ARBA" id="ARBA00001913"/>
    </source>
</evidence>
<evidence type="ECO:0000256" key="21">
    <source>
        <dbReference type="SAM" id="MobiDB-lite"/>
    </source>
</evidence>
<dbReference type="Gene3D" id="1.50.10.10">
    <property type="match status" value="1"/>
</dbReference>
<keyword evidence="5 22" id="KW-0812">Transmembrane</keyword>
<feature type="active site" description="Proton donor" evidence="18">
    <location>
        <position position="240"/>
    </location>
</feature>
<evidence type="ECO:0000256" key="10">
    <source>
        <dbReference type="ARBA" id="ARBA00022968"/>
    </source>
</evidence>
<dbReference type="GO" id="GO:0034976">
    <property type="term" value="P:response to endoplasmic reticulum stress"/>
    <property type="evidence" value="ECO:0007669"/>
    <property type="project" value="UniProtKB-ARBA"/>
</dbReference>
<dbReference type="PANTHER" id="PTHR11742:SF55">
    <property type="entry name" value="ENDOPLASMIC RETICULUM MANNOSYL-OLIGOSACCHARIDE 1,2-ALPHA-MANNOSIDASE"/>
    <property type="match status" value="1"/>
</dbReference>
<comment type="similarity">
    <text evidence="4 20">Belongs to the glycosyl hydrolase 47 family.</text>
</comment>
<dbReference type="GO" id="GO:0010498">
    <property type="term" value="P:proteasomal protein catabolic process"/>
    <property type="evidence" value="ECO:0007669"/>
    <property type="project" value="UniProtKB-ARBA"/>
</dbReference>
<dbReference type="GO" id="GO:0005509">
    <property type="term" value="F:calcium ion binding"/>
    <property type="evidence" value="ECO:0007669"/>
    <property type="project" value="InterPro"/>
</dbReference>
<keyword evidence="11 22" id="KW-1133">Transmembrane helix</keyword>
<dbReference type="GO" id="GO:0004571">
    <property type="term" value="F:mannosyl-oligosaccharide 1,2-alpha-mannosidase activity"/>
    <property type="evidence" value="ECO:0007669"/>
    <property type="project" value="UniProtKB-EC"/>
</dbReference>
<dbReference type="PANTHER" id="PTHR11742">
    <property type="entry name" value="MANNOSYL-OLIGOSACCHARIDE ALPHA-1,2-MANNOSIDASE-RELATED"/>
    <property type="match status" value="1"/>
</dbReference>
<reference evidence="23 24" key="1">
    <citation type="journal article" date="2022" name="Nat. Ecol. Evol.">
        <title>A masculinizing supergene underlies an exaggerated male reproductive morph in a spider.</title>
        <authorList>
            <person name="Hendrickx F."/>
            <person name="De Corte Z."/>
            <person name="Sonet G."/>
            <person name="Van Belleghem S.M."/>
            <person name="Kostlbacher S."/>
            <person name="Vangestel C."/>
        </authorList>
    </citation>
    <scope>NUCLEOTIDE SEQUENCE [LARGE SCALE GENOMIC DNA]</scope>
    <source>
        <strain evidence="23">W744_W776</strain>
    </source>
</reference>
<dbReference type="EC" id="3.2.1.-" evidence="20"/>
<keyword evidence="12 22" id="KW-0472">Membrane</keyword>
<protein>
    <recommendedName>
        <fullName evidence="20">alpha-1,2-Mannosidase</fullName>
        <ecNumber evidence="20">3.2.1.-</ecNumber>
    </recommendedName>
</protein>
<evidence type="ECO:0000256" key="11">
    <source>
        <dbReference type="ARBA" id="ARBA00022989"/>
    </source>
</evidence>
<dbReference type="Pfam" id="PF01532">
    <property type="entry name" value="Glyco_hydro_47"/>
    <property type="match status" value="1"/>
</dbReference>
<dbReference type="InterPro" id="IPR012341">
    <property type="entry name" value="6hp_glycosidase-like_sf"/>
</dbReference>
<dbReference type="AlphaFoldDB" id="A0AAV6ULT8"/>
<dbReference type="GO" id="GO:0005789">
    <property type="term" value="C:endoplasmic reticulum membrane"/>
    <property type="evidence" value="ECO:0007669"/>
    <property type="project" value="UniProtKB-SubCell"/>
</dbReference>
<dbReference type="SUPFAM" id="SSF48225">
    <property type="entry name" value="Seven-hairpin glycosidases"/>
    <property type="match status" value="1"/>
</dbReference>
<proteinExistence type="inferred from homology"/>
<dbReference type="PRINTS" id="PR00747">
    <property type="entry name" value="GLYHDRLASE47"/>
</dbReference>
<keyword evidence="6" id="KW-0479">Metal-binding</keyword>
<keyword evidence="24" id="KW-1185">Reference proteome</keyword>
<dbReference type="InterPro" id="IPR001382">
    <property type="entry name" value="Glyco_hydro_47"/>
</dbReference>
<keyword evidence="9" id="KW-0106">Calcium</keyword>
<evidence type="ECO:0000256" key="12">
    <source>
        <dbReference type="ARBA" id="ARBA00023136"/>
    </source>
</evidence>
<evidence type="ECO:0000256" key="5">
    <source>
        <dbReference type="ARBA" id="ARBA00022692"/>
    </source>
</evidence>
<evidence type="ECO:0000256" key="4">
    <source>
        <dbReference type="ARBA" id="ARBA00007658"/>
    </source>
</evidence>
<feature type="transmembrane region" description="Helical" evidence="22">
    <location>
        <begin position="57"/>
        <end position="76"/>
    </location>
</feature>
<dbReference type="EMBL" id="JAFNEN010000336">
    <property type="protein sequence ID" value="KAG8185415.1"/>
    <property type="molecule type" value="Genomic_DNA"/>
</dbReference>
<organism evidence="23 24">
    <name type="scientific">Oedothorax gibbosus</name>
    <dbReference type="NCBI Taxonomy" id="931172"/>
    <lineage>
        <taxon>Eukaryota</taxon>
        <taxon>Metazoa</taxon>
        <taxon>Ecdysozoa</taxon>
        <taxon>Arthropoda</taxon>
        <taxon>Chelicerata</taxon>
        <taxon>Arachnida</taxon>
        <taxon>Araneae</taxon>
        <taxon>Araneomorphae</taxon>
        <taxon>Entelegynae</taxon>
        <taxon>Araneoidea</taxon>
        <taxon>Linyphiidae</taxon>
        <taxon>Erigoninae</taxon>
        <taxon>Oedothorax</taxon>
    </lineage>
</organism>
<name>A0AAV6ULT8_9ARAC</name>
<evidence type="ECO:0000256" key="14">
    <source>
        <dbReference type="ARBA" id="ARBA00023295"/>
    </source>
</evidence>
<keyword evidence="8" id="KW-0256">Endoplasmic reticulum</keyword>
<evidence type="ECO:0000256" key="2">
    <source>
        <dbReference type="ARBA" id="ARBA00004648"/>
    </source>
</evidence>
<dbReference type="GO" id="GO:0005975">
    <property type="term" value="P:carbohydrate metabolic process"/>
    <property type="evidence" value="ECO:0007669"/>
    <property type="project" value="InterPro"/>
</dbReference>
<keyword evidence="14 20" id="KW-0326">Glycosidase</keyword>
<evidence type="ECO:0000256" key="17">
    <source>
        <dbReference type="ARBA" id="ARBA00053655"/>
    </source>
</evidence>
<evidence type="ECO:0000256" key="3">
    <source>
        <dbReference type="ARBA" id="ARBA00004922"/>
    </source>
</evidence>
<feature type="active site" evidence="18">
    <location>
        <position position="508"/>
    </location>
</feature>
<evidence type="ECO:0000256" key="8">
    <source>
        <dbReference type="ARBA" id="ARBA00022824"/>
    </source>
</evidence>
<comment type="caution">
    <text evidence="23">The sequence shown here is derived from an EMBL/GenBank/DDBJ whole genome shotgun (WGS) entry which is preliminary data.</text>
</comment>
<evidence type="ECO:0000256" key="20">
    <source>
        <dbReference type="RuleBase" id="RU361193"/>
    </source>
</evidence>
<feature type="region of interest" description="Disordered" evidence="21">
    <location>
        <begin position="590"/>
        <end position="656"/>
    </location>
</feature>
<feature type="compositionally biased region" description="Basic and acidic residues" evidence="21">
    <location>
        <begin position="634"/>
        <end position="656"/>
    </location>
</feature>
<evidence type="ECO:0000256" key="13">
    <source>
        <dbReference type="ARBA" id="ARBA00023157"/>
    </source>
</evidence>
<dbReference type="InterPro" id="IPR050749">
    <property type="entry name" value="Glycosyl_Hydrolase_47"/>
</dbReference>
<comment type="pathway">
    <text evidence="3">Protein modification; protein glycosylation.</text>
</comment>
<keyword evidence="7 20" id="KW-0378">Hydrolase</keyword>
<evidence type="ECO:0000256" key="19">
    <source>
        <dbReference type="PIRSR" id="PIRSR601382-3"/>
    </source>
</evidence>
<accession>A0AAV6ULT8</accession>
<dbReference type="Proteomes" id="UP000827092">
    <property type="component" value="Unassembled WGS sequence"/>
</dbReference>
<keyword evidence="13 19" id="KW-1015">Disulfide bond</keyword>
<feature type="disulfide bond" evidence="19">
    <location>
        <begin position="437"/>
        <end position="466"/>
    </location>
</feature>
<comment type="function">
    <text evidence="17">Involved in glycoprotein quality control targeting of misfolded glycoproteins for degradation. It primarily trims a single alpha-1,2-linked mannose residue from Man(9)GlcNAc(2) to produce Man(8)GlcNAc(2), but at high enzyme concentrations, as found in the ER quality control compartment (ERQC), it further trims the carbohydrates to Man(5-6)GlcNAc(2).</text>
</comment>
<evidence type="ECO:0000256" key="22">
    <source>
        <dbReference type="SAM" id="Phobius"/>
    </source>
</evidence>
<evidence type="ECO:0000256" key="9">
    <source>
        <dbReference type="ARBA" id="ARBA00022837"/>
    </source>
</evidence>
<comment type="catalytic activity">
    <reaction evidence="15">
        <text>N(4)-(alpha-D-Man-(1-&gt;2)-alpha-D-Man-(1-&gt;2)-alpha-D-Man-(1-&gt;3)-[alpha-D-Man-(1-&gt;3)-[alpha-D-Man-(1-&gt;2)-alpha-D-Man-(1-&gt;6)]-alpha-D-Man-(1-&gt;6)]-beta-D-Man-(1-&gt;4)-beta-D-GlcNAc-(1-&gt;4)-beta-D-GlcNAc)-L-asparaginyl-[protein] (N-glucan mannose isomer 8A1,2,3B1,3) + 3 H2O = N(4)-(alpha-D-Man-(1-&gt;3)-[alpha-D-Man-(1-&gt;3)-[alpha-D-Man-(1-&gt;6)]-alpha-D-Man-(1-&gt;6)]-beta-D-Man-(1-&gt;4)-beta-D-GlcNAc-(1-&gt;4)-beta-D-GlcNAc)-L-asparaginyl-[protein] (N-glucan mannose isomer 5A1,2) + 3 beta-D-mannose</text>
        <dbReference type="Rhea" id="RHEA:56028"/>
        <dbReference type="Rhea" id="RHEA-COMP:14358"/>
        <dbReference type="Rhea" id="RHEA-COMP:14367"/>
        <dbReference type="ChEBI" id="CHEBI:15377"/>
        <dbReference type="ChEBI" id="CHEBI:28563"/>
        <dbReference type="ChEBI" id="CHEBI:59087"/>
        <dbReference type="ChEBI" id="CHEBI:60628"/>
        <dbReference type="EC" id="3.2.1.113"/>
    </reaction>
</comment>
<feature type="compositionally biased region" description="Polar residues" evidence="21">
    <location>
        <begin position="591"/>
        <end position="609"/>
    </location>
</feature>
<feature type="active site" description="Proton donor" evidence="18">
    <location>
        <position position="480"/>
    </location>
</feature>
<keyword evidence="10" id="KW-0735">Signal-anchor</keyword>
<evidence type="ECO:0000256" key="18">
    <source>
        <dbReference type="PIRSR" id="PIRSR601382-1"/>
    </source>
</evidence>
<feature type="active site" evidence="18">
    <location>
        <position position="372"/>
    </location>
</feature>
<evidence type="ECO:0000256" key="15">
    <source>
        <dbReference type="ARBA" id="ARBA00047669"/>
    </source>
</evidence>
<evidence type="ECO:0000256" key="7">
    <source>
        <dbReference type="ARBA" id="ARBA00022801"/>
    </source>
</evidence>
<evidence type="ECO:0000256" key="6">
    <source>
        <dbReference type="ARBA" id="ARBA00022723"/>
    </source>
</evidence>